<evidence type="ECO:0000256" key="1">
    <source>
        <dbReference type="SAM" id="MobiDB-lite"/>
    </source>
</evidence>
<evidence type="ECO:0000259" key="3">
    <source>
        <dbReference type="Pfam" id="PF06985"/>
    </source>
</evidence>
<dbReference type="Gene3D" id="3.40.50.150">
    <property type="entry name" value="Vaccinia Virus protein VP39"/>
    <property type="match status" value="1"/>
</dbReference>
<evidence type="ECO:0000259" key="2">
    <source>
        <dbReference type="Pfam" id="PF00891"/>
    </source>
</evidence>
<dbReference type="OrthoDB" id="2958217at2759"/>
<dbReference type="PANTHER" id="PTHR43712">
    <property type="entry name" value="PUTATIVE (AFU_ORTHOLOGUE AFUA_4G14580)-RELATED"/>
    <property type="match status" value="1"/>
</dbReference>
<proteinExistence type="predicted"/>
<dbReference type="EMBL" id="KN714688">
    <property type="protein sequence ID" value="KUI56382.1"/>
    <property type="molecule type" value="Genomic_DNA"/>
</dbReference>
<dbReference type="AlphaFoldDB" id="A0A194UXC4"/>
<reference evidence="5" key="1">
    <citation type="submission" date="2014-12" db="EMBL/GenBank/DDBJ databases">
        <title>Genome Sequence of Valsa Canker Pathogens Uncovers a Specific Adaption of Colonization on Woody Bark.</title>
        <authorList>
            <person name="Yin Z."/>
            <person name="Liu H."/>
            <person name="Gao X."/>
            <person name="Li Z."/>
            <person name="Song N."/>
            <person name="Ke X."/>
            <person name="Dai Q."/>
            <person name="Wu Y."/>
            <person name="Sun Y."/>
            <person name="Xu J.-R."/>
            <person name="Kang Z.K."/>
            <person name="Wang L."/>
            <person name="Huang L."/>
        </authorList>
    </citation>
    <scope>NUCLEOTIDE SEQUENCE [LARGE SCALE GENOMIC DNA]</scope>
    <source>
        <strain evidence="5">SXYL134</strain>
    </source>
</reference>
<dbReference type="InterPro" id="IPR001077">
    <property type="entry name" value="COMT_C"/>
</dbReference>
<feature type="domain" description="Heterokaryon incompatibility" evidence="3">
    <location>
        <begin position="621"/>
        <end position="713"/>
    </location>
</feature>
<evidence type="ECO:0000313" key="5">
    <source>
        <dbReference type="Proteomes" id="UP000078576"/>
    </source>
</evidence>
<dbReference type="Proteomes" id="UP000078576">
    <property type="component" value="Unassembled WGS sequence"/>
</dbReference>
<sequence length="723" mass="81878">MATSRIVELSQRIAVYTATVHDYLASHNLPEPSFALDAPLVSVIPQANADLVKARQEVINDTLELRQLMLGPKEHLISFSENDLVSQQAVARFNLAQAFPVESEITFGELSAAVGLGETHITKLDEAIHSYLRFKTDDLWHAAFHLCDAVAKWPGSEEPNQTGFAVANQTDKSMFYYLSDHPEKAKVFANAMRSFARRTGLEPKYIVENYTWGSLSNAAIAFPTLQFVVQDLDEAVVMDADARKPVQFANRVRFMVHDFLTPQPIRAAVYYFRSIFHNWPDKYCVKILRALIPVLEPGAKIVINHSVMPGPGDREIAEWEKLFRQADERFMFKGAWQPEEKKHELQLANTRPKSSLAATVEDADESLDEEYRSNDGNEANTTEKLCKRCKDLGLTIGHFIIERVPDVTPRYSSCYSVNQGNTNFSLKTGRSRQRFATLNELHLKRQCCDFCKLASRAMKRYSHPTITGDTICFLTWEIDGRAGPDDPGYVDGVFSKINNKTRRLKLSWEGNEGNGKVYLVLAVPKTTSDSGMDPFHVLWQETHSLGREFSDQTEKQALIRGWLDSCVNEHQKSCFNTHETDQEFLKLIDETYFGVIDVLDMQLKSLPKSKNADGTRSPERYVALSYVWGKDSKKSRYVTTAATVMTHIRRGGSAAAWSKLPMTIQDAILPMNRLGQRYLWIDSLCISQDNEIAWENNAKAMHLIYGHAYFTICPSIVKRAFGL</sequence>
<gene>
    <name evidence="4" type="ORF">VP1G_03662</name>
</gene>
<dbReference type="PANTHER" id="PTHR43712:SF12">
    <property type="entry name" value="STERIGMATOCYSTIN 8-O-METHYLTRANSFERASE"/>
    <property type="match status" value="1"/>
</dbReference>
<dbReference type="InterPro" id="IPR010730">
    <property type="entry name" value="HET"/>
</dbReference>
<dbReference type="InterPro" id="IPR029063">
    <property type="entry name" value="SAM-dependent_MTases_sf"/>
</dbReference>
<keyword evidence="5" id="KW-1185">Reference proteome</keyword>
<organism evidence="4 5">
    <name type="scientific">Cytospora mali</name>
    <name type="common">Apple Valsa canker fungus</name>
    <name type="synonym">Valsa mali</name>
    <dbReference type="NCBI Taxonomy" id="578113"/>
    <lineage>
        <taxon>Eukaryota</taxon>
        <taxon>Fungi</taxon>
        <taxon>Dikarya</taxon>
        <taxon>Ascomycota</taxon>
        <taxon>Pezizomycotina</taxon>
        <taxon>Sordariomycetes</taxon>
        <taxon>Sordariomycetidae</taxon>
        <taxon>Diaporthales</taxon>
        <taxon>Cytosporaceae</taxon>
        <taxon>Cytospora</taxon>
    </lineage>
</organism>
<name>A0A194UXC4_CYTMA</name>
<dbReference type="Pfam" id="PF00891">
    <property type="entry name" value="Methyltransf_2"/>
    <property type="match status" value="1"/>
</dbReference>
<feature type="region of interest" description="Disordered" evidence="1">
    <location>
        <begin position="351"/>
        <end position="376"/>
    </location>
</feature>
<protein>
    <submittedName>
        <fullName evidence="4">6-hydroxytryprostatin B O-methyltransferase</fullName>
    </submittedName>
</protein>
<accession>A0A194UXC4</accession>
<evidence type="ECO:0000313" key="4">
    <source>
        <dbReference type="EMBL" id="KUI56382.1"/>
    </source>
</evidence>
<dbReference type="GO" id="GO:0008171">
    <property type="term" value="F:O-methyltransferase activity"/>
    <property type="evidence" value="ECO:0007669"/>
    <property type="project" value="InterPro"/>
</dbReference>
<dbReference type="Pfam" id="PF06985">
    <property type="entry name" value="HET"/>
    <property type="match status" value="1"/>
</dbReference>
<dbReference type="SUPFAM" id="SSF53335">
    <property type="entry name" value="S-adenosyl-L-methionine-dependent methyltransferases"/>
    <property type="match status" value="1"/>
</dbReference>
<feature type="domain" description="O-methyltransferase C-terminal" evidence="2">
    <location>
        <begin position="217"/>
        <end position="314"/>
    </location>
</feature>